<evidence type="ECO:0000313" key="1">
    <source>
        <dbReference type="EMBL" id="GBP96714.1"/>
    </source>
</evidence>
<sequence length="114" mass="12583">MKTGTLTLFASVLEKFRKETRSHDLRHDNASLHTARQTTNYMGTLGSPRAIRSFTSKIESINRSSPAYRASRCTTALLSRIKSTIQLLMCAIAIAGGGARRPQLARHARWAPAV</sequence>
<dbReference type="Proteomes" id="UP000299102">
    <property type="component" value="Unassembled WGS sequence"/>
</dbReference>
<evidence type="ECO:0000313" key="2">
    <source>
        <dbReference type="Proteomes" id="UP000299102"/>
    </source>
</evidence>
<dbReference type="EMBL" id="BGZK01002825">
    <property type="protein sequence ID" value="GBP96714.1"/>
    <property type="molecule type" value="Genomic_DNA"/>
</dbReference>
<proteinExistence type="predicted"/>
<accession>A0A4C2ABX4</accession>
<organism evidence="1 2">
    <name type="scientific">Eumeta variegata</name>
    <name type="common">Bagworm moth</name>
    <name type="synonym">Eumeta japonica</name>
    <dbReference type="NCBI Taxonomy" id="151549"/>
    <lineage>
        <taxon>Eukaryota</taxon>
        <taxon>Metazoa</taxon>
        <taxon>Ecdysozoa</taxon>
        <taxon>Arthropoda</taxon>
        <taxon>Hexapoda</taxon>
        <taxon>Insecta</taxon>
        <taxon>Pterygota</taxon>
        <taxon>Neoptera</taxon>
        <taxon>Endopterygota</taxon>
        <taxon>Lepidoptera</taxon>
        <taxon>Glossata</taxon>
        <taxon>Ditrysia</taxon>
        <taxon>Tineoidea</taxon>
        <taxon>Psychidae</taxon>
        <taxon>Oiketicinae</taxon>
        <taxon>Eumeta</taxon>
    </lineage>
</organism>
<reference evidence="1 2" key="1">
    <citation type="journal article" date="2019" name="Commun. Biol.">
        <title>The bagworm genome reveals a unique fibroin gene that provides high tensile strength.</title>
        <authorList>
            <person name="Kono N."/>
            <person name="Nakamura H."/>
            <person name="Ohtoshi R."/>
            <person name="Tomita M."/>
            <person name="Numata K."/>
            <person name="Arakawa K."/>
        </authorList>
    </citation>
    <scope>NUCLEOTIDE SEQUENCE [LARGE SCALE GENOMIC DNA]</scope>
</reference>
<gene>
    <name evidence="1" type="ORF">EVAR_100278_1</name>
</gene>
<comment type="caution">
    <text evidence="1">The sequence shown here is derived from an EMBL/GenBank/DDBJ whole genome shotgun (WGS) entry which is preliminary data.</text>
</comment>
<name>A0A4C2ABX4_EUMVA</name>
<keyword evidence="2" id="KW-1185">Reference proteome</keyword>
<dbReference type="AlphaFoldDB" id="A0A4C2ABX4"/>
<protein>
    <submittedName>
        <fullName evidence="1">Uncharacterized protein</fullName>
    </submittedName>
</protein>